<sequence>MAYALAASPPAFGSASWVYLNPQYGVSGVGLTGNGTGAVGGNIRSTASSCAVNSGGFGPSRSARPFDARKTRGAGFINSLSATSSESALAQKSQPSAPFERVEGFCVRHPQPQRQQLPDAVVSLRETGTGDACTRVAFTGGGCNSDVPMPFGACEPPKLGSSSGSDGLLRQELQDLLSSRKGEPFKSPDNVFEAPEPDLSTSVSGSDAGSPNSSAPKTWLSLCAEKYPVFESDLIRRAFDLASRAHLNQTWHIGEGYMSHAVGTACVLADLGLDEVTVAAGLLHGVLDKTGIGADQIIELIPGEDLPEMVQRVARLSEISELNHLECFADDDLALQRLRAMLLSMADVRVVLVKLAERLHTMRTISLLAPEEQRCLAKEALQVFAPLANRLGVWGLKAELEDLAFRTLHPDEHAALEAKVRDGIHAMKITASLDKLKCALDAAGIHTEDLSGRSKNLYSLYRKMQKKGYGMDQIYDVRAVRIIVGSKADCYEALRQVHQLWEPVAGRFKDYIRLKKRNGYQSLHTVVTGDDGLPIEVQIRTAKMHYIAEHGVAAHWRYKEGETACGPDAATEAHVEFARWLISWELELQDKKCRPSGSPEHDRTLAALHGELCRFPEHNKACPFHSLQTGGPQAPDEGTSPVYCVVVHHGPEGGDGSRPCSAISPLRTELLELPPGTTTGQLLRDGALGPPSLLEGKRLLVNHCAEAAPGETPIRMGDQVEVVYEPLPTAEELNPWDLLVEQPEELGRESLAVGAGGGCSSGPVEDLETRRRVFDDLYYSGLARRGWTMTAV</sequence>
<dbReference type="Gene3D" id="3.30.460.10">
    <property type="entry name" value="Beta Polymerase, domain 2"/>
    <property type="match status" value="1"/>
</dbReference>
<feature type="domain" description="RelA/SpoT" evidence="3">
    <location>
        <begin position="452"/>
        <end position="562"/>
    </location>
</feature>
<dbReference type="InterPro" id="IPR043519">
    <property type="entry name" value="NT_sf"/>
</dbReference>
<dbReference type="FunFam" id="1.10.3210.10:FF:000001">
    <property type="entry name" value="GTP pyrophosphokinase RelA"/>
    <property type="match status" value="1"/>
</dbReference>
<gene>
    <name evidence="4" type="primary">SPOT</name>
    <name evidence="4" type="ORF">TSPGSL018_11843</name>
</gene>
<dbReference type="Pfam" id="PF13328">
    <property type="entry name" value="HD_4"/>
    <property type="match status" value="1"/>
</dbReference>
<dbReference type="PANTHER" id="PTHR21262">
    <property type="entry name" value="GUANOSINE-3',5'-BIS DIPHOSPHATE 3'-PYROPHOSPHOHYDROLASE"/>
    <property type="match status" value="1"/>
</dbReference>
<evidence type="ECO:0000256" key="1">
    <source>
        <dbReference type="ARBA" id="ARBA00007476"/>
    </source>
</evidence>
<organism evidence="4">
    <name type="scientific">Tetraselmis sp. GSL018</name>
    <dbReference type="NCBI Taxonomy" id="582737"/>
    <lineage>
        <taxon>Eukaryota</taxon>
        <taxon>Viridiplantae</taxon>
        <taxon>Chlorophyta</taxon>
        <taxon>core chlorophytes</taxon>
        <taxon>Chlorodendrophyceae</taxon>
        <taxon>Chlorodendrales</taxon>
        <taxon>Chlorodendraceae</taxon>
        <taxon>Tetraselmis</taxon>
    </lineage>
</organism>
<name>A0A061SAH5_9CHLO</name>
<dbReference type="EMBL" id="GBEZ01005538">
    <property type="protein sequence ID" value="JAC79781.1"/>
    <property type="molecule type" value="Transcribed_RNA"/>
</dbReference>
<dbReference type="PANTHER" id="PTHR21262:SF31">
    <property type="entry name" value="GTP PYROPHOSPHOKINASE"/>
    <property type="match status" value="1"/>
</dbReference>
<evidence type="ECO:0000259" key="3">
    <source>
        <dbReference type="SMART" id="SM00954"/>
    </source>
</evidence>
<dbReference type="SUPFAM" id="SSF109604">
    <property type="entry name" value="HD-domain/PDEase-like"/>
    <property type="match status" value="1"/>
</dbReference>
<dbReference type="GO" id="GO:0009507">
    <property type="term" value="C:chloroplast"/>
    <property type="evidence" value="ECO:0007669"/>
    <property type="project" value="TreeGrafter"/>
</dbReference>
<evidence type="ECO:0000313" key="4">
    <source>
        <dbReference type="EMBL" id="JAC79781.1"/>
    </source>
</evidence>
<dbReference type="AlphaFoldDB" id="A0A061SAH5"/>
<dbReference type="FunFam" id="3.30.460.10:FF:000001">
    <property type="entry name" value="GTP pyrophosphokinase RelA"/>
    <property type="match status" value="1"/>
</dbReference>
<reference evidence="4" key="1">
    <citation type="submission" date="2014-05" db="EMBL/GenBank/DDBJ databases">
        <title>The transcriptome of the halophilic microalga Tetraselmis sp. GSL018 isolated from the Great Salt Lake, Utah.</title>
        <authorList>
            <person name="Jinkerson R.E."/>
            <person name="D'Adamo S."/>
            <person name="Posewitz M.C."/>
        </authorList>
    </citation>
    <scope>NUCLEOTIDE SEQUENCE</scope>
    <source>
        <strain evidence="4">GSL018</strain>
    </source>
</reference>
<feature type="compositionally biased region" description="Polar residues" evidence="2">
    <location>
        <begin position="199"/>
        <end position="215"/>
    </location>
</feature>
<dbReference type="CDD" id="cd05399">
    <property type="entry name" value="NT_Rel-Spo_like"/>
    <property type="match status" value="1"/>
</dbReference>
<dbReference type="InterPro" id="IPR007685">
    <property type="entry name" value="RelA_SpoT"/>
</dbReference>
<dbReference type="SMART" id="SM00954">
    <property type="entry name" value="RelA_SpoT"/>
    <property type="match status" value="1"/>
</dbReference>
<dbReference type="GO" id="GO:0015969">
    <property type="term" value="P:guanosine tetraphosphate metabolic process"/>
    <property type="evidence" value="ECO:0007669"/>
    <property type="project" value="InterPro"/>
</dbReference>
<dbReference type="Pfam" id="PF04607">
    <property type="entry name" value="RelA_SpoT"/>
    <property type="match status" value="1"/>
</dbReference>
<comment type="similarity">
    <text evidence="1">Belongs to the RelA/SpoT family.</text>
</comment>
<dbReference type="GO" id="GO:0016787">
    <property type="term" value="F:hydrolase activity"/>
    <property type="evidence" value="ECO:0007669"/>
    <property type="project" value="UniProtKB-KW"/>
</dbReference>
<evidence type="ECO:0000256" key="2">
    <source>
        <dbReference type="SAM" id="MobiDB-lite"/>
    </source>
</evidence>
<proteinExistence type="inferred from homology"/>
<dbReference type="Gene3D" id="1.10.3210.10">
    <property type="entry name" value="Hypothetical protein af1432"/>
    <property type="match status" value="1"/>
</dbReference>
<accession>A0A061SAH5</accession>
<keyword evidence="4" id="KW-0378">Hydrolase</keyword>
<dbReference type="SUPFAM" id="SSF81301">
    <property type="entry name" value="Nucleotidyltransferase"/>
    <property type="match status" value="1"/>
</dbReference>
<feature type="region of interest" description="Disordered" evidence="2">
    <location>
        <begin position="180"/>
        <end position="215"/>
    </location>
</feature>
<protein>
    <submittedName>
        <fullName evidence="4">Guanosine-3',5'-bis(Diphosphate) 3'-pyrophosphohydrolase</fullName>
    </submittedName>
</protein>